<sequence length="487" mass="53884">MDSSADFLTWSLCLVLFLALWQPQGAQGTQTVPGLGINWGSQVSHPLNPYIMVNLLKDNGFTKVKLFEADSWTVSAFSGTNIEVMVGIPNVLLAHLADNSKHAENWVKNNLTKHLDGGGVNIRYVAVGNEAFLESYNGSYIKTTFPAMVNVQKALEKAGLGDKVKVVTPLNADVYRSPSNLPSHGDFRDDIYDEMKKILQFLSEKNSPFVVNIYPFLNLHQSIDFPEGFAFFNTGTKTIQDNNLQYTNVFDANFDTLVWALKKAGHSDLKIMVGEVGWPTDGAQYANPSDAEKFYKGLLKQMANKKGTPLRPGVIDIYLFSVSDEDLKSIAPGNFERHWGIFRYDGKPKFAIDFSGQGVDKMPLGAKGVQYQDRQWCVVNPDLKNQSTLGRALDYACGGADCTSLGFFSSCADLSVVGNASFAFNQYFQVRDQSVEACDFWGLGTIVKEDPSNGTCFFPIEIVSSGRRLHKLTGFLIGCLLMFVTFM</sequence>
<comment type="caution">
    <text evidence="1">The sequence shown here is derived from an EMBL/GenBank/DDBJ whole genome shotgun (WGS) entry which is preliminary data.</text>
</comment>
<dbReference type="Proteomes" id="UP000828941">
    <property type="component" value="Chromosome 10"/>
</dbReference>
<gene>
    <name evidence="1" type="ORF">L6164_025053</name>
</gene>
<protein>
    <submittedName>
        <fullName evidence="1">Uncharacterized protein</fullName>
    </submittedName>
</protein>
<evidence type="ECO:0000313" key="2">
    <source>
        <dbReference type="Proteomes" id="UP000828941"/>
    </source>
</evidence>
<name>A0ACB9LZJ5_BAUVA</name>
<dbReference type="EMBL" id="CM039435">
    <property type="protein sequence ID" value="KAI4317155.1"/>
    <property type="molecule type" value="Genomic_DNA"/>
</dbReference>
<accession>A0ACB9LZJ5</accession>
<reference evidence="1 2" key="1">
    <citation type="journal article" date="2022" name="DNA Res.">
        <title>Chromosomal-level genome assembly of the orchid tree Bauhinia variegata (Leguminosae; Cercidoideae) supports the allotetraploid origin hypothesis of Bauhinia.</title>
        <authorList>
            <person name="Zhong Y."/>
            <person name="Chen Y."/>
            <person name="Zheng D."/>
            <person name="Pang J."/>
            <person name="Liu Y."/>
            <person name="Luo S."/>
            <person name="Meng S."/>
            <person name="Qian L."/>
            <person name="Wei D."/>
            <person name="Dai S."/>
            <person name="Zhou R."/>
        </authorList>
    </citation>
    <scope>NUCLEOTIDE SEQUENCE [LARGE SCALE GENOMIC DNA]</scope>
    <source>
        <strain evidence="1">BV-YZ2020</strain>
    </source>
</reference>
<organism evidence="1 2">
    <name type="scientific">Bauhinia variegata</name>
    <name type="common">Purple orchid tree</name>
    <name type="synonym">Phanera variegata</name>
    <dbReference type="NCBI Taxonomy" id="167791"/>
    <lineage>
        <taxon>Eukaryota</taxon>
        <taxon>Viridiplantae</taxon>
        <taxon>Streptophyta</taxon>
        <taxon>Embryophyta</taxon>
        <taxon>Tracheophyta</taxon>
        <taxon>Spermatophyta</taxon>
        <taxon>Magnoliopsida</taxon>
        <taxon>eudicotyledons</taxon>
        <taxon>Gunneridae</taxon>
        <taxon>Pentapetalae</taxon>
        <taxon>rosids</taxon>
        <taxon>fabids</taxon>
        <taxon>Fabales</taxon>
        <taxon>Fabaceae</taxon>
        <taxon>Cercidoideae</taxon>
        <taxon>Cercideae</taxon>
        <taxon>Bauhiniinae</taxon>
        <taxon>Bauhinia</taxon>
    </lineage>
</organism>
<proteinExistence type="predicted"/>
<evidence type="ECO:0000313" key="1">
    <source>
        <dbReference type="EMBL" id="KAI4317155.1"/>
    </source>
</evidence>
<keyword evidence="2" id="KW-1185">Reference proteome</keyword>